<evidence type="ECO:0000256" key="1">
    <source>
        <dbReference type="SAM" id="Phobius"/>
    </source>
</evidence>
<evidence type="ECO:0000313" key="2">
    <source>
        <dbReference type="EMBL" id="SDY12951.1"/>
    </source>
</evidence>
<dbReference type="PANTHER" id="PTHR34821:SF3">
    <property type="entry name" value="MEMBRANE PROTEIN"/>
    <property type="match status" value="1"/>
</dbReference>
<feature type="transmembrane region" description="Helical" evidence="1">
    <location>
        <begin position="63"/>
        <end position="85"/>
    </location>
</feature>
<dbReference type="PANTHER" id="PTHR34821">
    <property type="entry name" value="INNER MEMBRANE PROTEIN YDCZ"/>
    <property type="match status" value="1"/>
</dbReference>
<proteinExistence type="predicted"/>
<keyword evidence="3" id="KW-1185">Reference proteome</keyword>
<protein>
    <submittedName>
        <fullName evidence="2">Transporter family-2 protein</fullName>
    </submittedName>
</protein>
<dbReference type="EMBL" id="FNOS01000005">
    <property type="protein sequence ID" value="SDY12951.1"/>
    <property type="molecule type" value="Genomic_DNA"/>
</dbReference>
<reference evidence="2 3" key="1">
    <citation type="submission" date="2016-10" db="EMBL/GenBank/DDBJ databases">
        <authorList>
            <person name="Varghese N."/>
            <person name="Submissions S."/>
        </authorList>
    </citation>
    <scope>NUCLEOTIDE SEQUENCE [LARGE SCALE GENOMIC DNA]</scope>
    <source>
        <strain evidence="2 3">DSM 20748</strain>
    </source>
</reference>
<sequence length="141" mass="15363">MKGILFAVIAGLSITMQGVFNSSMNQVISGWHTTVIVHLVGFVIALTFYLTKRDGDIRRLPSVRPLYITGGTFGVVVIFSELYAFNELGPASAIAILLVAQLLTAFIVELKGWFEEKKVAVKGYQLLGVALMITGVVLFKL</sequence>
<name>A0A1H3HBU5_9BACI</name>
<accession>A0A1H3HBU5</accession>
<keyword evidence="1" id="KW-0472">Membrane</keyword>
<keyword evidence="1" id="KW-1133">Transmembrane helix</keyword>
<dbReference type="Pfam" id="PF04657">
    <property type="entry name" value="DMT_YdcZ"/>
    <property type="match status" value="1"/>
</dbReference>
<feature type="transmembrane region" description="Helical" evidence="1">
    <location>
        <begin position="120"/>
        <end position="139"/>
    </location>
</feature>
<dbReference type="RefSeq" id="WP_093107700.1">
    <property type="nucleotide sequence ID" value="NZ_FNOS01000005.1"/>
</dbReference>
<feature type="transmembrane region" description="Helical" evidence="1">
    <location>
        <begin position="91"/>
        <end position="108"/>
    </location>
</feature>
<keyword evidence="1" id="KW-0812">Transmembrane</keyword>
<evidence type="ECO:0000313" key="3">
    <source>
        <dbReference type="Proteomes" id="UP000198647"/>
    </source>
</evidence>
<gene>
    <name evidence="2" type="ORF">SAMN04488081_2147</name>
</gene>
<dbReference type="InterPro" id="IPR006750">
    <property type="entry name" value="YdcZ"/>
</dbReference>
<dbReference type="Proteomes" id="UP000198647">
    <property type="component" value="Unassembled WGS sequence"/>
</dbReference>
<feature type="transmembrane region" description="Helical" evidence="1">
    <location>
        <begin position="31"/>
        <end position="51"/>
    </location>
</feature>
<organism evidence="2 3">
    <name type="scientific">Salimicrobium album</name>
    <dbReference type="NCBI Taxonomy" id="50717"/>
    <lineage>
        <taxon>Bacteria</taxon>
        <taxon>Bacillati</taxon>
        <taxon>Bacillota</taxon>
        <taxon>Bacilli</taxon>
        <taxon>Bacillales</taxon>
        <taxon>Bacillaceae</taxon>
        <taxon>Salimicrobium</taxon>
    </lineage>
</organism>
<comment type="caution">
    <text evidence="2">The sequence shown here is derived from an EMBL/GenBank/DDBJ whole genome shotgun (WGS) entry which is preliminary data.</text>
</comment>